<keyword evidence="2" id="KW-0436">Ligase</keyword>
<evidence type="ECO:0000256" key="1">
    <source>
        <dbReference type="SAM" id="MobiDB-lite"/>
    </source>
</evidence>
<dbReference type="GO" id="GO:0016874">
    <property type="term" value="F:ligase activity"/>
    <property type="evidence" value="ECO:0007669"/>
    <property type="project" value="UniProtKB-KW"/>
</dbReference>
<protein>
    <submittedName>
        <fullName evidence="2">Putative UDP-N-acetylmuramoylalanyl-D-glutamate--2, 6-diaminopimelate ligase</fullName>
    </submittedName>
</protein>
<feature type="region of interest" description="Disordered" evidence="1">
    <location>
        <begin position="61"/>
        <end position="113"/>
    </location>
</feature>
<feature type="compositionally biased region" description="Polar residues" evidence="1">
    <location>
        <begin position="97"/>
        <end position="113"/>
    </location>
</feature>
<name>A0A086YZR7_9BIFI</name>
<dbReference type="AlphaFoldDB" id="A0A086YZR7"/>
<gene>
    <name evidence="2" type="ORF">BACT_0467</name>
</gene>
<reference evidence="2 3" key="1">
    <citation type="submission" date="2014-03" db="EMBL/GenBank/DDBJ databases">
        <title>Genomics of Bifidobacteria.</title>
        <authorList>
            <person name="Ventura M."/>
            <person name="Milani C."/>
            <person name="Lugli G.A."/>
        </authorList>
    </citation>
    <scope>NUCLEOTIDE SEQUENCE [LARGE SCALE GENOMIC DNA]</scope>
    <source>
        <strain evidence="2 3">DSM 22766</strain>
    </source>
</reference>
<dbReference type="EMBL" id="JGYK01000001">
    <property type="protein sequence ID" value="KFI39767.1"/>
    <property type="molecule type" value="Genomic_DNA"/>
</dbReference>
<accession>A0A086YZR7</accession>
<proteinExistence type="predicted"/>
<evidence type="ECO:0000313" key="3">
    <source>
        <dbReference type="Proteomes" id="UP000029015"/>
    </source>
</evidence>
<sequence length="364" mass="37466">MSALSESIRQRMTLGYLRGHYGLELLPPAAEDVTVTSLADDLASVRPGSLYMPYLRPNEAETTAEGLPSDAGLGDDAQSGRETKQGRHAAPAGPSVQVGSQEQGGSPVQPTPTTADEAALVAQAELAGAYAVLLPTRSPGQETPSADIPLLIGDLAPDQLGRILSNAAGDPSASLAVFAMVGDDVYGQAADLADFLHTLGNPVGMIAASGSASLDRPLDLQGPLSMFDLQRALAICLEDGAAAVVIEADPATLQEDALRGVQIDVLAFPDDAGPSGGPVGALARFHDGRRGRASAAARRYGFSFGGSTQVARRGDESDEMARQALPGGDQAHLNQLSLNIAMTVAAGVKRSHIRSALEASQELS</sequence>
<dbReference type="eggNOG" id="COG0769">
    <property type="taxonomic scope" value="Bacteria"/>
</dbReference>
<organism evidence="2 3">
    <name type="scientific">Bifidobacterium actinocoloniiforme DSM 22766</name>
    <dbReference type="NCBI Taxonomy" id="1437605"/>
    <lineage>
        <taxon>Bacteria</taxon>
        <taxon>Bacillati</taxon>
        <taxon>Actinomycetota</taxon>
        <taxon>Actinomycetes</taxon>
        <taxon>Bifidobacteriales</taxon>
        <taxon>Bifidobacteriaceae</taxon>
        <taxon>Bifidobacterium</taxon>
    </lineage>
</organism>
<evidence type="ECO:0000313" key="2">
    <source>
        <dbReference type="EMBL" id="KFI39767.1"/>
    </source>
</evidence>
<dbReference type="OrthoDB" id="3242635at2"/>
<dbReference type="Proteomes" id="UP000029015">
    <property type="component" value="Unassembled WGS sequence"/>
</dbReference>
<keyword evidence="3" id="KW-1185">Reference proteome</keyword>
<dbReference type="RefSeq" id="WP_034982995.1">
    <property type="nucleotide sequence ID" value="NZ_CP011786.1"/>
</dbReference>
<comment type="caution">
    <text evidence="2">The sequence shown here is derived from an EMBL/GenBank/DDBJ whole genome shotgun (WGS) entry which is preliminary data.</text>
</comment>